<proteinExistence type="predicted"/>
<name>A0ABS0CZK3_9NOCA</name>
<evidence type="ECO:0000256" key="1">
    <source>
        <dbReference type="SAM" id="MobiDB-lite"/>
    </source>
</evidence>
<feature type="region of interest" description="Disordered" evidence="1">
    <location>
        <begin position="49"/>
        <end position="116"/>
    </location>
</feature>
<feature type="compositionally biased region" description="Basic residues" evidence="1">
    <location>
        <begin position="105"/>
        <end position="116"/>
    </location>
</feature>
<feature type="compositionally biased region" description="Acidic residues" evidence="1">
    <location>
        <begin position="65"/>
        <end position="76"/>
    </location>
</feature>
<dbReference type="RefSeq" id="WP_195132399.1">
    <property type="nucleotide sequence ID" value="NZ_JADLQX010000024.1"/>
</dbReference>
<feature type="compositionally biased region" description="Low complexity" evidence="1">
    <location>
        <begin position="77"/>
        <end position="90"/>
    </location>
</feature>
<accession>A0ABS0CZK3</accession>
<keyword evidence="3" id="KW-1185">Reference proteome</keyword>
<dbReference type="Proteomes" id="UP000702209">
    <property type="component" value="Unassembled WGS sequence"/>
</dbReference>
<evidence type="ECO:0000313" key="3">
    <source>
        <dbReference type="Proteomes" id="UP000702209"/>
    </source>
</evidence>
<comment type="caution">
    <text evidence="2">The sequence shown here is derived from an EMBL/GenBank/DDBJ whole genome shotgun (WGS) entry which is preliminary data.</text>
</comment>
<dbReference type="EMBL" id="JADLQX010000024">
    <property type="protein sequence ID" value="MBF6301172.1"/>
    <property type="molecule type" value="Genomic_DNA"/>
</dbReference>
<evidence type="ECO:0000313" key="2">
    <source>
        <dbReference type="EMBL" id="MBF6301172.1"/>
    </source>
</evidence>
<sequence>MSTVERTVVLGSIVYLDDKGRTRRADCGTVVQVNTADLERFDRLNVLLPKPEPAPAADPDPVGETIDENAADDAEDAQPAPAAAADLVYEPADEDGEPDTDRPAARKRRGTLRVDG</sequence>
<protein>
    <submittedName>
        <fullName evidence="2">Uncharacterized protein</fullName>
    </submittedName>
</protein>
<gene>
    <name evidence="2" type="ORF">IU459_27040</name>
</gene>
<reference evidence="2 3" key="1">
    <citation type="submission" date="2020-10" db="EMBL/GenBank/DDBJ databases">
        <title>Identification of Nocardia species via Next-generation sequencing and recognition of intraspecies genetic diversity.</title>
        <authorList>
            <person name="Li P."/>
            <person name="Li P."/>
            <person name="Lu B."/>
        </authorList>
    </citation>
    <scope>NUCLEOTIDE SEQUENCE [LARGE SCALE GENOMIC DNA]</scope>
    <source>
        <strain evidence="2 3">BJ06-0157</strain>
    </source>
</reference>
<organism evidence="2 3">
    <name type="scientific">Nocardia amamiensis</name>
    <dbReference type="NCBI Taxonomy" id="404578"/>
    <lineage>
        <taxon>Bacteria</taxon>
        <taxon>Bacillati</taxon>
        <taxon>Actinomycetota</taxon>
        <taxon>Actinomycetes</taxon>
        <taxon>Mycobacteriales</taxon>
        <taxon>Nocardiaceae</taxon>
        <taxon>Nocardia</taxon>
    </lineage>
</organism>